<protein>
    <recommendedName>
        <fullName evidence="4">DUF2795 domain-containing protein</fullName>
    </recommendedName>
</protein>
<organism evidence="2 3">
    <name type="scientific">Halobium palmae</name>
    <dbReference type="NCBI Taxonomy" id="1776492"/>
    <lineage>
        <taxon>Archaea</taxon>
        <taxon>Methanobacteriati</taxon>
        <taxon>Methanobacteriota</taxon>
        <taxon>Stenosarchaea group</taxon>
        <taxon>Halobacteria</taxon>
        <taxon>Halobacteriales</taxon>
        <taxon>Haloferacaceae</taxon>
        <taxon>Halobium</taxon>
    </lineage>
</organism>
<evidence type="ECO:0000313" key="3">
    <source>
        <dbReference type="Proteomes" id="UP001596328"/>
    </source>
</evidence>
<dbReference type="EMBL" id="JBHSWU010001174">
    <property type="protein sequence ID" value="MFC6726515.1"/>
    <property type="molecule type" value="Genomic_DNA"/>
</dbReference>
<feature type="region of interest" description="Disordered" evidence="1">
    <location>
        <begin position="82"/>
        <end position="108"/>
    </location>
</feature>
<gene>
    <name evidence="2" type="ORF">ACFQE1_19535</name>
</gene>
<evidence type="ECO:0008006" key="4">
    <source>
        <dbReference type="Google" id="ProtNLM"/>
    </source>
</evidence>
<sequence length="108" mass="11956">MSASNDDREQGVDFGELDDDLDSHEYPAEKETLIEEYGDRELELPKGEMTLEEALEGYQPTDGEFRDADAVRSAVKNMVDAEAVGREGYSDRGVEGEGTEETESDESV</sequence>
<name>A0ABD5S4B8_9EURY</name>
<dbReference type="Pfam" id="PF19102">
    <property type="entry name" value="DUF5789"/>
    <property type="match status" value="1"/>
</dbReference>
<feature type="compositionally biased region" description="Basic and acidic residues" evidence="1">
    <location>
        <begin position="1"/>
        <end position="11"/>
    </location>
</feature>
<dbReference type="Proteomes" id="UP001596328">
    <property type="component" value="Unassembled WGS sequence"/>
</dbReference>
<dbReference type="InterPro" id="IPR043899">
    <property type="entry name" value="DUF5789"/>
</dbReference>
<evidence type="ECO:0000313" key="2">
    <source>
        <dbReference type="EMBL" id="MFC6726515.1"/>
    </source>
</evidence>
<evidence type="ECO:0000256" key="1">
    <source>
        <dbReference type="SAM" id="MobiDB-lite"/>
    </source>
</evidence>
<feature type="compositionally biased region" description="Acidic residues" evidence="1">
    <location>
        <begin position="97"/>
        <end position="108"/>
    </location>
</feature>
<keyword evidence="3" id="KW-1185">Reference proteome</keyword>
<feature type="compositionally biased region" description="Basic and acidic residues" evidence="1">
    <location>
        <begin position="83"/>
        <end position="95"/>
    </location>
</feature>
<comment type="caution">
    <text evidence="2">The sequence shown here is derived from an EMBL/GenBank/DDBJ whole genome shotgun (WGS) entry which is preliminary data.</text>
</comment>
<accession>A0ABD5S4B8</accession>
<feature type="region of interest" description="Disordered" evidence="1">
    <location>
        <begin position="1"/>
        <end position="24"/>
    </location>
</feature>
<reference evidence="2 3" key="1">
    <citation type="journal article" date="2019" name="Int. J. Syst. Evol. Microbiol.">
        <title>The Global Catalogue of Microorganisms (GCM) 10K type strain sequencing project: providing services to taxonomists for standard genome sequencing and annotation.</title>
        <authorList>
            <consortium name="The Broad Institute Genomics Platform"/>
            <consortium name="The Broad Institute Genome Sequencing Center for Infectious Disease"/>
            <person name="Wu L."/>
            <person name="Ma J."/>
        </authorList>
    </citation>
    <scope>NUCLEOTIDE SEQUENCE [LARGE SCALE GENOMIC DNA]</scope>
    <source>
        <strain evidence="2 3">NBRC 111368</strain>
    </source>
</reference>
<dbReference type="AlphaFoldDB" id="A0ABD5S4B8"/>
<proteinExistence type="predicted"/>